<dbReference type="STRING" id="305900.GV64_16765"/>
<keyword evidence="2" id="KW-1185">Reference proteome</keyword>
<gene>
    <name evidence="1" type="ORF">GV64_16765</name>
</gene>
<name>A0A081KDD1_9GAMM</name>
<dbReference type="AlphaFoldDB" id="A0A081KDD1"/>
<proteinExistence type="predicted"/>
<dbReference type="Proteomes" id="UP000027997">
    <property type="component" value="Unassembled WGS sequence"/>
</dbReference>
<organism evidence="1 2">
    <name type="scientific">Endozoicomonas elysicola</name>
    <dbReference type="NCBI Taxonomy" id="305900"/>
    <lineage>
        <taxon>Bacteria</taxon>
        <taxon>Pseudomonadati</taxon>
        <taxon>Pseudomonadota</taxon>
        <taxon>Gammaproteobacteria</taxon>
        <taxon>Oceanospirillales</taxon>
        <taxon>Endozoicomonadaceae</taxon>
        <taxon>Endozoicomonas</taxon>
    </lineage>
</organism>
<comment type="caution">
    <text evidence="1">The sequence shown here is derived from an EMBL/GenBank/DDBJ whole genome shotgun (WGS) entry which is preliminary data.</text>
</comment>
<evidence type="ECO:0000313" key="2">
    <source>
        <dbReference type="Proteomes" id="UP000027997"/>
    </source>
</evidence>
<evidence type="ECO:0000313" key="1">
    <source>
        <dbReference type="EMBL" id="KEI72157.1"/>
    </source>
</evidence>
<sequence length="212" mass="23723">MDKLLTLFIVGLFSFGNAQGNDLNKKYVLTIHANISQETAAPTLLRSLKSVTKLAGESKLLSILSEAESVSAGHAWISLRTSDSCTTYGLFGEGTTINKEQKYRTGLIRSKEINLDQFNKLNKAIHKRENYQWTGYYNCASYASEIWNEVTGESINPVPEKSFHYTGLDGDYESKANVYLNPLPPSPLGIVQEIMRYRDGDNHISKEFTVCP</sequence>
<dbReference type="RefSeq" id="WP_020583952.1">
    <property type="nucleotide sequence ID" value="NZ_JOJP01000001.1"/>
</dbReference>
<dbReference type="EMBL" id="JOJP01000001">
    <property type="protein sequence ID" value="KEI72157.1"/>
    <property type="molecule type" value="Genomic_DNA"/>
</dbReference>
<reference evidence="1 2" key="1">
    <citation type="submission" date="2014-06" db="EMBL/GenBank/DDBJ databases">
        <title>Whole Genome Sequences of Three Symbiotic Endozoicomonas Bacteria.</title>
        <authorList>
            <person name="Neave M.J."/>
            <person name="Apprill A."/>
            <person name="Voolstra C.R."/>
        </authorList>
    </citation>
    <scope>NUCLEOTIDE SEQUENCE [LARGE SCALE GENOMIC DNA]</scope>
    <source>
        <strain evidence="1 2">DSM 22380</strain>
    </source>
</reference>
<accession>A0A081KDD1</accession>
<protein>
    <submittedName>
        <fullName evidence="1">Uncharacterized protein</fullName>
    </submittedName>
</protein>